<sequence length="586" mass="64244">MGQTTSQSSRSGVYLAKPSGPCCLKGTLHHGEPRGTWETITDIETYVSKPPADNANGHILLYFPDVWGMFTNGLLVMDAFADAGYLVFGLDYFRGDPVWKHRKSRHDTENKDFDYEAWKCKHTAFADVAVPKWVRAVKESYGDNTKYACVGYCFGAPYVCNQLASETVSVGAFAHPAFLNEYHFKNIKKPLFLSCSEVDHTFDVPSRRKALDILQSEKKTYHYQIFAGVEHGFALRGDPTDPYQRWVKEQSLADITLERIVQEGARDGSRRLWGVLGSGWLTPMYKQEALLTIFRGSTSGFSRMAPPRAFDFTGDVAIVTGAGSRMDGEIGNGRAAAILLARHGAKVALVDLNVDWAKETKRMIDDEGGISEVIQADVTQEVSCKNAVEKTVKLWGALHILVNIVGVGGAIGDATTINLDAWDRDFRINVTSMVLMSRYTIPEMRKQGRGSIVNMSSVSGLLGGNPSLLYPTTKGAIIQMTRAMAAQHGRENIRVNCVAPGMVFTPMTRGRGMTDEMRQARINQNLMNKEGTGWDVGFAILFLASKEAGWITGLIMPVDGGTTAGKADRPALKADTLAEANTGIGN</sequence>
<evidence type="ECO:0000313" key="2">
    <source>
        <dbReference type="Proteomes" id="UP001148629"/>
    </source>
</evidence>
<reference evidence="1" key="1">
    <citation type="submission" date="2022-08" db="EMBL/GenBank/DDBJ databases">
        <title>Genome Sequence of Fusarium decemcellulare.</title>
        <authorList>
            <person name="Buettner E."/>
        </authorList>
    </citation>
    <scope>NUCLEOTIDE SEQUENCE</scope>
    <source>
        <strain evidence="1">Babe19</strain>
    </source>
</reference>
<accession>A0ACC1T0N5</accession>
<protein>
    <submittedName>
        <fullName evidence="1">Uncharacterized protein</fullName>
    </submittedName>
</protein>
<comment type="caution">
    <text evidence="1">The sequence shown here is derived from an EMBL/GenBank/DDBJ whole genome shotgun (WGS) entry which is preliminary data.</text>
</comment>
<organism evidence="1 2">
    <name type="scientific">Fusarium decemcellulare</name>
    <dbReference type="NCBI Taxonomy" id="57161"/>
    <lineage>
        <taxon>Eukaryota</taxon>
        <taxon>Fungi</taxon>
        <taxon>Dikarya</taxon>
        <taxon>Ascomycota</taxon>
        <taxon>Pezizomycotina</taxon>
        <taxon>Sordariomycetes</taxon>
        <taxon>Hypocreomycetidae</taxon>
        <taxon>Hypocreales</taxon>
        <taxon>Nectriaceae</taxon>
        <taxon>Fusarium</taxon>
        <taxon>Fusarium decemcellulare species complex</taxon>
    </lineage>
</organism>
<gene>
    <name evidence="1" type="ORF">NM208_g153</name>
</gene>
<evidence type="ECO:0000313" key="1">
    <source>
        <dbReference type="EMBL" id="KAJ3550124.1"/>
    </source>
</evidence>
<dbReference type="Proteomes" id="UP001148629">
    <property type="component" value="Unassembled WGS sequence"/>
</dbReference>
<dbReference type="EMBL" id="JANRMS010000007">
    <property type="protein sequence ID" value="KAJ3550124.1"/>
    <property type="molecule type" value="Genomic_DNA"/>
</dbReference>
<name>A0ACC1T0N5_9HYPO</name>
<proteinExistence type="predicted"/>
<keyword evidence="2" id="KW-1185">Reference proteome</keyword>